<dbReference type="OrthoDB" id="10598960at2759"/>
<dbReference type="PANTHER" id="PTHR39211">
    <property type="entry name" value="CHROMOSOME 7, WHOLE GENOME SHOTGUN SEQUENCE"/>
    <property type="match status" value="1"/>
</dbReference>
<protein>
    <submittedName>
        <fullName evidence="1">Uncharacterized protein</fullName>
    </submittedName>
</protein>
<keyword evidence="2" id="KW-1185">Reference proteome</keyword>
<reference evidence="1 2" key="1">
    <citation type="journal article" date="2018" name="G3 (Bethesda)">
        <title>Phylogenetic and Phylogenomic Definition of Rhizopus Species.</title>
        <authorList>
            <person name="Gryganskyi A.P."/>
            <person name="Golan J."/>
            <person name="Dolatabadi S."/>
            <person name="Mondo S."/>
            <person name="Robb S."/>
            <person name="Idnurm A."/>
            <person name="Muszewska A."/>
            <person name="Steczkiewicz K."/>
            <person name="Masonjones S."/>
            <person name="Liao H.L."/>
            <person name="Gajdeczka M.T."/>
            <person name="Anike F."/>
            <person name="Vuek A."/>
            <person name="Anishchenko I.M."/>
            <person name="Voigt K."/>
            <person name="de Hoog G.S."/>
            <person name="Smith M.E."/>
            <person name="Heitman J."/>
            <person name="Vilgalys R."/>
            <person name="Stajich J.E."/>
        </authorList>
    </citation>
    <scope>NUCLEOTIDE SEQUENCE [LARGE SCALE GENOMIC DNA]</scope>
    <source>
        <strain evidence="1 2">CBS 357.93</strain>
    </source>
</reference>
<accession>A0A367IPI3</accession>
<organism evidence="1 2">
    <name type="scientific">Rhizopus azygosporus</name>
    <name type="common">Rhizopus microsporus var. azygosporus</name>
    <dbReference type="NCBI Taxonomy" id="86630"/>
    <lineage>
        <taxon>Eukaryota</taxon>
        <taxon>Fungi</taxon>
        <taxon>Fungi incertae sedis</taxon>
        <taxon>Mucoromycota</taxon>
        <taxon>Mucoromycotina</taxon>
        <taxon>Mucoromycetes</taxon>
        <taxon>Mucorales</taxon>
        <taxon>Mucorineae</taxon>
        <taxon>Rhizopodaceae</taxon>
        <taxon>Rhizopus</taxon>
    </lineage>
</organism>
<feature type="non-terminal residue" evidence="1">
    <location>
        <position position="72"/>
    </location>
</feature>
<evidence type="ECO:0000313" key="1">
    <source>
        <dbReference type="EMBL" id="RCH79549.1"/>
    </source>
</evidence>
<gene>
    <name evidence="1" type="ORF">CU097_001191</name>
</gene>
<dbReference type="STRING" id="86630.A0A367IPI3"/>
<sequence length="72" mass="8263">MFELVGVHGRITLDNVYLNGLHALRRLHLRNLSNRPISIKMRSNLRNQIAFQLENENISNLSDFSATTNTVD</sequence>
<evidence type="ECO:0000313" key="2">
    <source>
        <dbReference type="Proteomes" id="UP000252139"/>
    </source>
</evidence>
<comment type="caution">
    <text evidence="1">The sequence shown here is derived from an EMBL/GenBank/DDBJ whole genome shotgun (WGS) entry which is preliminary data.</text>
</comment>
<dbReference type="PANTHER" id="PTHR39211:SF1">
    <property type="entry name" value="ABNORMAL SPINDLE-LIKE MICROCEPHALY-ASSOCIATED PROTEIN ASH DOMAIN-CONTAINING PROTEIN"/>
    <property type="match status" value="1"/>
</dbReference>
<dbReference type="Proteomes" id="UP000252139">
    <property type="component" value="Unassembled WGS sequence"/>
</dbReference>
<proteinExistence type="predicted"/>
<dbReference type="EMBL" id="PJQL01004427">
    <property type="protein sequence ID" value="RCH79549.1"/>
    <property type="molecule type" value="Genomic_DNA"/>
</dbReference>
<dbReference type="AlphaFoldDB" id="A0A367IPI3"/>
<name>A0A367IPI3_RHIAZ</name>